<protein>
    <submittedName>
        <fullName evidence="3">Predicted ATPase (AAA+ superfamily)</fullName>
    </submittedName>
</protein>
<dbReference type="InterPro" id="IPR027417">
    <property type="entry name" value="P-loop_NTPase"/>
</dbReference>
<dbReference type="EMBL" id="UAVW01000001">
    <property type="protein sequence ID" value="SQB03967.1"/>
    <property type="molecule type" value="Genomic_DNA"/>
</dbReference>
<evidence type="ECO:0000313" key="3">
    <source>
        <dbReference type="EMBL" id="CUQ28739.1"/>
    </source>
</evidence>
<proteinExistence type="predicted"/>
<dbReference type="RefSeq" id="WP_057573247.1">
    <property type="nucleotide sequence ID" value="NZ_CZAB01000157.1"/>
</dbReference>
<accession>A0A174VCD8</accession>
<dbReference type="AlphaFoldDB" id="A0A174VCD8"/>
<evidence type="ECO:0000313" key="6">
    <source>
        <dbReference type="Proteomes" id="UP000251853"/>
    </source>
</evidence>
<dbReference type="Pfam" id="PF13173">
    <property type="entry name" value="AAA_14"/>
    <property type="match status" value="1"/>
</dbReference>
<feature type="domain" description="DUF4143" evidence="2">
    <location>
        <begin position="202"/>
        <end position="348"/>
    </location>
</feature>
<organism evidence="3 5">
    <name type="scientific">Enterocloster clostridioformis</name>
    <dbReference type="NCBI Taxonomy" id="1531"/>
    <lineage>
        <taxon>Bacteria</taxon>
        <taxon>Bacillati</taxon>
        <taxon>Bacillota</taxon>
        <taxon>Clostridia</taxon>
        <taxon>Lachnospirales</taxon>
        <taxon>Lachnospiraceae</taxon>
        <taxon>Enterocloster</taxon>
    </lineage>
</organism>
<reference evidence="3 5" key="1">
    <citation type="submission" date="2015-09" db="EMBL/GenBank/DDBJ databases">
        <authorList>
            <consortium name="Pathogen Informatics"/>
        </authorList>
    </citation>
    <scope>NUCLEOTIDE SEQUENCE [LARGE SCALE GENOMIC DNA]</scope>
    <source>
        <strain evidence="3 5">2789STDY5834865</strain>
    </source>
</reference>
<dbReference type="Proteomes" id="UP000095512">
    <property type="component" value="Unassembled WGS sequence"/>
</dbReference>
<dbReference type="Proteomes" id="UP000251853">
    <property type="component" value="Unassembled WGS sequence"/>
</dbReference>
<evidence type="ECO:0000313" key="4">
    <source>
        <dbReference type="EMBL" id="SQB03967.1"/>
    </source>
</evidence>
<dbReference type="InterPro" id="IPR025420">
    <property type="entry name" value="DUF4143"/>
</dbReference>
<evidence type="ECO:0000259" key="1">
    <source>
        <dbReference type="Pfam" id="PF13173"/>
    </source>
</evidence>
<dbReference type="InterPro" id="IPR041682">
    <property type="entry name" value="AAA_14"/>
</dbReference>
<dbReference type="PANTHER" id="PTHR33295">
    <property type="entry name" value="ATPASE"/>
    <property type="match status" value="1"/>
</dbReference>
<sequence>MIKRETYMNRIRPFIGNELIKVLTGIRRSGKSVMLDLIQDELAESGVDRGQFISLNFENMSNAHLCTAAALHGEILRRANKIGGKVYLFFDEIQEVTSWEKCINSFRVELDCDIYITGSNARLLSGELATYLAGRYVEFVIYPFSFGEFIELYRTVYPDTDIRQCFTKYLTLGGMPYLSNLRYDEAASRQYLRDLFNSVELKDIVKRNNIRDVDMLERIISYVTANIGTTFSSTAISKYLKSEGRSVSAETVLNYIKACTDAFLFYQVKRQDLQGKKILTVNEKYYVADHGVREAVFGGNMKDINLVLENIVYMELLRRGYTVTVGKVTDKEIDFACEDQGNKLYVQVAYLLASEDTVKREFGAFSGVRDNFPKYVVTLDEFDMSRDGIKHRNIRDFLLAEEWN</sequence>
<dbReference type="SUPFAM" id="SSF52540">
    <property type="entry name" value="P-loop containing nucleoside triphosphate hydrolases"/>
    <property type="match status" value="1"/>
</dbReference>
<dbReference type="Pfam" id="PF13635">
    <property type="entry name" value="DUF4143"/>
    <property type="match status" value="1"/>
</dbReference>
<dbReference type="PANTHER" id="PTHR33295:SF20">
    <property type="entry name" value="ATPASE"/>
    <property type="match status" value="1"/>
</dbReference>
<reference evidence="4 6" key="2">
    <citation type="submission" date="2018-06" db="EMBL/GenBank/DDBJ databases">
        <authorList>
            <consortium name="Pathogen Informatics"/>
            <person name="Doyle S."/>
        </authorList>
    </citation>
    <scope>NUCLEOTIDE SEQUENCE [LARGE SCALE GENOMIC DNA]</scope>
    <source>
        <strain evidence="4 6">NCTC11224</strain>
    </source>
</reference>
<evidence type="ECO:0000259" key="2">
    <source>
        <dbReference type="Pfam" id="PF13635"/>
    </source>
</evidence>
<name>A0A174VCD8_9FIRM</name>
<evidence type="ECO:0000313" key="5">
    <source>
        <dbReference type="Proteomes" id="UP000095512"/>
    </source>
</evidence>
<dbReference type="EMBL" id="CZAB01000157">
    <property type="protein sequence ID" value="CUQ28739.1"/>
    <property type="molecule type" value="Genomic_DNA"/>
</dbReference>
<feature type="domain" description="AAA" evidence="1">
    <location>
        <begin position="19"/>
        <end position="149"/>
    </location>
</feature>
<keyword evidence="6" id="KW-1185">Reference proteome</keyword>
<gene>
    <name evidence="3" type="ORF">ERS852480_05339</name>
    <name evidence="4" type="ORF">NCTC11224_00341</name>
</gene>